<dbReference type="InterPro" id="IPR044857">
    <property type="entry name" value="T7SS_EccB_R1"/>
</dbReference>
<dbReference type="PANTHER" id="PTHR40765">
    <property type="entry name" value="ESX-2 SECRETION SYSTEM ATPASE ECCB2"/>
    <property type="match status" value="1"/>
</dbReference>
<sequence length="472" mass="49588">MASRKDLLKAHKFTADRLVKALVTRDPDQLDQPLRRSSMGIFASIMIAVVVMAGFGVVGLLKPGNNTTWKQSETLVVIDSEAGQVYWYRNPTLYPMTNITSAKLAAATDDGAPAEVVSLKSKSLQGVERGPVLGIPEAPRQLPRTEDLGLYPVQVCATAPDAARDNQRHTTLRFGEGAEATADRSVPVFLVDGQGNEYLVADGVAHRVPKQDKAEQSALSVMLRYPRFTGAYGLLSTIPVGSELTPERILDGVDDLGDDAGRTVGKAAKVGDLVQAADGSSTYVLLSGGLAEIRPLEFKVLENAGHPVSEVPSGEIALNMGPQEASPAAGDLPTDLPPEPTEPGMVEGPLCATWSDEGEAPSLSIDITPPEYTLNDGDEPDPRQAVVVSSLPGKGALLANTLTTGDPQTGILLVDGHRYPIADRVALSALGYGEVEMSRTSTAIINLIPVGLPDGAPLSTDRAGCGESGCPT</sequence>
<evidence type="ECO:0000256" key="1">
    <source>
        <dbReference type="SAM" id="Phobius"/>
    </source>
</evidence>
<keyword evidence="1" id="KW-0812">Transmembrane</keyword>
<dbReference type="GO" id="GO:0005576">
    <property type="term" value="C:extracellular region"/>
    <property type="evidence" value="ECO:0007669"/>
    <property type="project" value="TreeGrafter"/>
</dbReference>
<dbReference type="InterPro" id="IPR007795">
    <property type="entry name" value="T7SS_EccB"/>
</dbReference>
<comment type="caution">
    <text evidence="2">The sequence shown here is derived from an EMBL/GenBank/DDBJ whole genome shotgun (WGS) entry which is preliminary data.</text>
</comment>
<reference evidence="2" key="2">
    <citation type="journal article" date="2021" name="PeerJ">
        <title>Extensive microbial diversity within the chicken gut microbiome revealed by metagenomics and culture.</title>
        <authorList>
            <person name="Gilroy R."/>
            <person name="Ravi A."/>
            <person name="Getino M."/>
            <person name="Pursley I."/>
            <person name="Horton D.L."/>
            <person name="Alikhan N.F."/>
            <person name="Baker D."/>
            <person name="Gharbi K."/>
            <person name="Hall N."/>
            <person name="Watson M."/>
            <person name="Adriaenssens E.M."/>
            <person name="Foster-Nyarko E."/>
            <person name="Jarju S."/>
            <person name="Secka A."/>
            <person name="Antonio M."/>
            <person name="Oren A."/>
            <person name="Chaudhuri R.R."/>
            <person name="La Ragione R."/>
            <person name="Hildebrand F."/>
            <person name="Pallen M.J."/>
        </authorList>
    </citation>
    <scope>NUCLEOTIDE SEQUENCE</scope>
    <source>
        <strain evidence="2">ChiGjej1B1-24693</strain>
    </source>
</reference>
<evidence type="ECO:0000313" key="2">
    <source>
        <dbReference type="EMBL" id="HIT74022.1"/>
    </source>
</evidence>
<dbReference type="Gene3D" id="3.30.2390.20">
    <property type="entry name" value="Type VII secretion system EccB, repeat 1 domain"/>
    <property type="match status" value="1"/>
</dbReference>
<gene>
    <name evidence="2" type="primary">eccB</name>
    <name evidence="2" type="ORF">IAA98_00375</name>
</gene>
<dbReference type="Proteomes" id="UP000886842">
    <property type="component" value="Unassembled WGS sequence"/>
</dbReference>
<accession>A0A9D1GVC5</accession>
<dbReference type="EMBL" id="DVLP01000013">
    <property type="protein sequence ID" value="HIT74022.1"/>
    <property type="molecule type" value="Genomic_DNA"/>
</dbReference>
<evidence type="ECO:0000313" key="3">
    <source>
        <dbReference type="Proteomes" id="UP000886842"/>
    </source>
</evidence>
<keyword evidence="1" id="KW-1133">Transmembrane helix</keyword>
<name>A0A9D1GVC5_9ACTN</name>
<organism evidence="2 3">
    <name type="scientific">Candidatus Avipropionibacterium avicola</name>
    <dbReference type="NCBI Taxonomy" id="2840701"/>
    <lineage>
        <taxon>Bacteria</taxon>
        <taxon>Bacillati</taxon>
        <taxon>Actinomycetota</taxon>
        <taxon>Actinomycetes</taxon>
        <taxon>Propionibacteriales</taxon>
        <taxon>Propionibacteriaceae</taxon>
        <taxon>Propionibacteriaceae incertae sedis</taxon>
        <taxon>Candidatus Avipropionibacterium</taxon>
    </lineage>
</organism>
<protein>
    <submittedName>
        <fullName evidence="2">Type VII secretion protein EccB</fullName>
    </submittedName>
</protein>
<dbReference type="NCBIfam" id="TIGR03919">
    <property type="entry name" value="T7SS_EccB"/>
    <property type="match status" value="1"/>
</dbReference>
<reference evidence="2" key="1">
    <citation type="submission" date="2020-10" db="EMBL/GenBank/DDBJ databases">
        <authorList>
            <person name="Gilroy R."/>
        </authorList>
    </citation>
    <scope>NUCLEOTIDE SEQUENCE</scope>
    <source>
        <strain evidence="2">ChiGjej1B1-24693</strain>
    </source>
</reference>
<dbReference type="PANTHER" id="PTHR40765:SF2">
    <property type="entry name" value="ESX-2 SECRETION SYSTEM ATPASE ECCB2"/>
    <property type="match status" value="1"/>
</dbReference>
<keyword evidence="1" id="KW-0472">Membrane</keyword>
<proteinExistence type="predicted"/>
<dbReference type="Pfam" id="PF05108">
    <property type="entry name" value="T7SS_ESX1_EccB"/>
    <property type="match status" value="1"/>
</dbReference>
<dbReference type="AlphaFoldDB" id="A0A9D1GVC5"/>
<feature type="transmembrane region" description="Helical" evidence="1">
    <location>
        <begin position="39"/>
        <end position="61"/>
    </location>
</feature>